<evidence type="ECO:0000313" key="2">
    <source>
        <dbReference type="RefSeq" id="XP_028268236.1"/>
    </source>
</evidence>
<protein>
    <submittedName>
        <fullName evidence="2">Uncharacterized protein LOC114440143</fullName>
    </submittedName>
</protein>
<gene>
    <name evidence="2" type="primary">LOC114440143</name>
</gene>
<sequence length="203" mass="23293">MNMGVPCQQFQLHMLTRLLKNSDDTISYQDFSRQVQSLRENTELYAQILEDFLKGRSAAETENTSCLDSRQKLLNPKNQSRFIRLSVRLIQLDRVAAHPGNFEVVLSSKSRVFSLISLIQDHVAIQTTRLEVFRSRVPTEQARLPLEKSLEECGYKGGLEKSPPEATVYYDYILLFTDCPILNCDHYFRSKPDSAASRARLCL</sequence>
<dbReference type="GeneID" id="114440143"/>
<organism evidence="1 2">
    <name type="scientific">Parambassis ranga</name>
    <name type="common">Indian glassy fish</name>
    <dbReference type="NCBI Taxonomy" id="210632"/>
    <lineage>
        <taxon>Eukaryota</taxon>
        <taxon>Metazoa</taxon>
        <taxon>Chordata</taxon>
        <taxon>Craniata</taxon>
        <taxon>Vertebrata</taxon>
        <taxon>Euteleostomi</taxon>
        <taxon>Actinopterygii</taxon>
        <taxon>Neopterygii</taxon>
        <taxon>Teleostei</taxon>
        <taxon>Neoteleostei</taxon>
        <taxon>Acanthomorphata</taxon>
        <taxon>Ovalentaria</taxon>
        <taxon>Ambassidae</taxon>
        <taxon>Parambassis</taxon>
    </lineage>
</organism>
<dbReference type="Proteomes" id="UP000515145">
    <property type="component" value="Chromosome 8"/>
</dbReference>
<dbReference type="OrthoDB" id="418595at2759"/>
<keyword evidence="1" id="KW-1185">Reference proteome</keyword>
<accession>A0A6P7ISC7</accession>
<reference evidence="2" key="1">
    <citation type="submission" date="2025-08" db="UniProtKB">
        <authorList>
            <consortium name="RefSeq"/>
        </authorList>
    </citation>
    <scope>IDENTIFICATION</scope>
</reference>
<dbReference type="RefSeq" id="XP_028268236.1">
    <property type="nucleotide sequence ID" value="XM_028412435.1"/>
</dbReference>
<dbReference type="AlphaFoldDB" id="A0A6P7ISC7"/>
<evidence type="ECO:0000313" key="1">
    <source>
        <dbReference type="Proteomes" id="UP000515145"/>
    </source>
</evidence>
<dbReference type="InParanoid" id="A0A6P7ISC7"/>
<name>A0A6P7ISC7_9TELE</name>
<proteinExistence type="predicted"/>